<dbReference type="PROSITE" id="PS51257">
    <property type="entry name" value="PROKAR_LIPOPROTEIN"/>
    <property type="match status" value="1"/>
</dbReference>
<dbReference type="EMBL" id="SGBB01000003">
    <property type="protein sequence ID" value="RZD18990.1"/>
    <property type="molecule type" value="Genomic_DNA"/>
</dbReference>
<name>A0A519BNZ4_9DELT</name>
<comment type="caution">
    <text evidence="1">The sequence shown here is derived from an EMBL/GenBank/DDBJ whole genome shotgun (WGS) entry which is preliminary data.</text>
</comment>
<dbReference type="NCBIfam" id="NF033894">
    <property type="entry name" value="Eex_IncN"/>
    <property type="match status" value="1"/>
</dbReference>
<evidence type="ECO:0000313" key="2">
    <source>
        <dbReference type="Proteomes" id="UP000319296"/>
    </source>
</evidence>
<protein>
    <recommendedName>
        <fullName evidence="3">Lipoprotein</fullName>
    </recommendedName>
</protein>
<organism evidence="1 2">
    <name type="scientific">Candidatus Acididesulfobacter diazotrophicus</name>
    <dbReference type="NCBI Taxonomy" id="2597226"/>
    <lineage>
        <taxon>Bacteria</taxon>
        <taxon>Deltaproteobacteria</taxon>
        <taxon>Candidatus Acidulodesulfobacterales</taxon>
        <taxon>Candidatus Acididesulfobacter</taxon>
    </lineage>
</organism>
<sequence length="91" mass="10256">MKKKLFLVLIAGFFVFGISGCAKKTLQDHSVYYYLKHKKSAEKVYKWCNKNLPGWQNQEPDSASSAARLNNCSAAATAYLPQPKPPKLITY</sequence>
<dbReference type="AlphaFoldDB" id="A0A519BNZ4"/>
<dbReference type="InterPro" id="IPR047937">
    <property type="entry name" value="Eex_IncN-like"/>
</dbReference>
<gene>
    <name evidence="1" type="ORF">EVG15_02490</name>
</gene>
<evidence type="ECO:0008006" key="3">
    <source>
        <dbReference type="Google" id="ProtNLM"/>
    </source>
</evidence>
<accession>A0A519BNZ4</accession>
<reference evidence="1 2" key="1">
    <citation type="journal article" date="2019" name="ISME J.">
        <title>Insights into ecological role of a new deltaproteobacterial order Candidatus Acidulodesulfobacterales by metagenomics and metatranscriptomics.</title>
        <authorList>
            <person name="Tan S."/>
            <person name="Liu J."/>
            <person name="Fang Y."/>
            <person name="Hedlund B.P."/>
            <person name="Lian Z.H."/>
            <person name="Huang L.Y."/>
            <person name="Li J.T."/>
            <person name="Huang L.N."/>
            <person name="Li W.J."/>
            <person name="Jiang H.C."/>
            <person name="Dong H.L."/>
            <person name="Shu W.S."/>
        </authorList>
    </citation>
    <scope>NUCLEOTIDE SEQUENCE [LARGE SCALE GENOMIC DNA]</scope>
    <source>
        <strain evidence="1">AP1</strain>
    </source>
</reference>
<proteinExistence type="predicted"/>
<evidence type="ECO:0000313" key="1">
    <source>
        <dbReference type="EMBL" id="RZD18990.1"/>
    </source>
</evidence>
<dbReference type="Proteomes" id="UP000319296">
    <property type="component" value="Unassembled WGS sequence"/>
</dbReference>